<dbReference type="InterPro" id="IPR000914">
    <property type="entry name" value="SBP_5_dom"/>
</dbReference>
<dbReference type="SUPFAM" id="SSF53850">
    <property type="entry name" value="Periplasmic binding protein-like II"/>
    <property type="match status" value="1"/>
</dbReference>
<protein>
    <recommendedName>
        <fullName evidence="2">Solute-binding protein family 5 domain-containing protein</fullName>
    </recommendedName>
</protein>
<dbReference type="EMBL" id="WLZY01000001">
    <property type="protein sequence ID" value="NDL56506.1"/>
    <property type="molecule type" value="Genomic_DNA"/>
</dbReference>
<dbReference type="PANTHER" id="PTHR30290:SF38">
    <property type="entry name" value="D,D-DIPEPTIDE-BINDING PERIPLASMIC PROTEIN DDPA-RELATED"/>
    <property type="match status" value="1"/>
</dbReference>
<dbReference type="Proteomes" id="UP000460435">
    <property type="component" value="Unassembled WGS sequence"/>
</dbReference>
<sequence length="533" mass="57477">MAIASSAAVALCACGQSDDGSGAGENGVGANGNGGSGAERVYVEAIGDDPTSLNPQFAGGPIPLRFGFTILGSLLEVTDEYEIIPGLAREWEFADDNSTVTFYLEQGVQWHDGEAFTAEDVAFNFEEIMPLQTFGGPLTATIDSIETPDEHTVVLHLNTQYGPLLEALSQQALVPKHIYEGTDYVTNPANMAPIGTGPMMFESYNPGDEVVLVRNPNWWRGETQVDRAIYPVMSDVNTRTLSLLSGELDVAVVDPAQQDEVAAHPDLKLMERGAFRQLIGMTFNGLLPELEDPEVRALVFAAIDREAVTRLGLSGLGEPAESFYPDTLAWAQHPGINFSADFPRDIDAINAGLDAAGYPVQGNGSRFSLDVRFISAHSEAAAVAEIVQASLAEVNIDVNLVGSAEPVWMEKVFEESDFGMFILRTTVGADPSIGLTRWVTCNPDRVPLNNGSGVCDEELDAAAGAALNTLDREERATHFHTVQERLKELTFWAPLAWTNGSNHTVNTSRWANLDDGSGQTNNTPWASLEWVGE</sequence>
<dbReference type="GO" id="GO:0042597">
    <property type="term" value="C:periplasmic space"/>
    <property type="evidence" value="ECO:0007669"/>
    <property type="project" value="UniProtKB-ARBA"/>
</dbReference>
<dbReference type="GO" id="GO:0015833">
    <property type="term" value="P:peptide transport"/>
    <property type="evidence" value="ECO:0007669"/>
    <property type="project" value="TreeGrafter"/>
</dbReference>
<reference evidence="3 4" key="1">
    <citation type="submission" date="2019-11" db="EMBL/GenBank/DDBJ databases">
        <authorList>
            <person name="Li X.-J."/>
            <person name="Feng X.-M."/>
        </authorList>
    </citation>
    <scope>NUCLEOTIDE SEQUENCE [LARGE SCALE GENOMIC DNA]</scope>
    <source>
        <strain evidence="3 4">XMNu-373</strain>
    </source>
</reference>
<evidence type="ECO:0000313" key="3">
    <source>
        <dbReference type="EMBL" id="NDL56506.1"/>
    </source>
</evidence>
<dbReference type="Pfam" id="PF00496">
    <property type="entry name" value="SBP_bac_5"/>
    <property type="match status" value="1"/>
</dbReference>
<dbReference type="RefSeq" id="WP_162449077.1">
    <property type="nucleotide sequence ID" value="NZ_WLZY01000001.1"/>
</dbReference>
<dbReference type="PANTHER" id="PTHR30290">
    <property type="entry name" value="PERIPLASMIC BINDING COMPONENT OF ABC TRANSPORTER"/>
    <property type="match status" value="1"/>
</dbReference>
<dbReference type="InterPro" id="IPR030678">
    <property type="entry name" value="Peptide/Ni-bd"/>
</dbReference>
<proteinExistence type="predicted"/>
<evidence type="ECO:0000259" key="2">
    <source>
        <dbReference type="Pfam" id="PF00496"/>
    </source>
</evidence>
<dbReference type="Gene3D" id="3.10.105.10">
    <property type="entry name" value="Dipeptide-binding Protein, Domain 3"/>
    <property type="match status" value="1"/>
</dbReference>
<feature type="domain" description="Solute-binding protein family 5" evidence="2">
    <location>
        <begin position="82"/>
        <end position="442"/>
    </location>
</feature>
<gene>
    <name evidence="3" type="ORF">F7O44_05400</name>
</gene>
<accession>A0A7K3LZP9</accession>
<dbReference type="AlphaFoldDB" id="A0A7K3LZP9"/>
<dbReference type="GO" id="GO:0043190">
    <property type="term" value="C:ATP-binding cassette (ABC) transporter complex"/>
    <property type="evidence" value="ECO:0007669"/>
    <property type="project" value="InterPro"/>
</dbReference>
<comment type="caution">
    <text evidence="3">The sequence shown here is derived from an EMBL/GenBank/DDBJ whole genome shotgun (WGS) entry which is preliminary data.</text>
</comment>
<dbReference type="Gene3D" id="3.40.190.10">
    <property type="entry name" value="Periplasmic binding protein-like II"/>
    <property type="match status" value="1"/>
</dbReference>
<organism evidence="3 4">
    <name type="scientific">Phytoactinopolyspora mesophila</name>
    <dbReference type="NCBI Taxonomy" id="2650750"/>
    <lineage>
        <taxon>Bacteria</taxon>
        <taxon>Bacillati</taxon>
        <taxon>Actinomycetota</taxon>
        <taxon>Actinomycetes</taxon>
        <taxon>Jiangellales</taxon>
        <taxon>Jiangellaceae</taxon>
        <taxon>Phytoactinopolyspora</taxon>
    </lineage>
</organism>
<dbReference type="InterPro" id="IPR039424">
    <property type="entry name" value="SBP_5"/>
</dbReference>
<keyword evidence="4" id="KW-1185">Reference proteome</keyword>
<name>A0A7K3LZP9_9ACTN</name>
<dbReference type="PIRSF" id="PIRSF002741">
    <property type="entry name" value="MppA"/>
    <property type="match status" value="1"/>
</dbReference>
<dbReference type="GO" id="GO:1904680">
    <property type="term" value="F:peptide transmembrane transporter activity"/>
    <property type="evidence" value="ECO:0007669"/>
    <property type="project" value="TreeGrafter"/>
</dbReference>
<evidence type="ECO:0000256" key="1">
    <source>
        <dbReference type="ARBA" id="ARBA00022729"/>
    </source>
</evidence>
<evidence type="ECO:0000313" key="4">
    <source>
        <dbReference type="Proteomes" id="UP000460435"/>
    </source>
</evidence>
<keyword evidence="1" id="KW-0732">Signal</keyword>